<reference evidence="2 3" key="1">
    <citation type="submission" date="2022-05" db="EMBL/GenBank/DDBJ databases">
        <authorList>
            <consortium name="Genoscope - CEA"/>
            <person name="William W."/>
        </authorList>
    </citation>
    <scope>NUCLEOTIDE SEQUENCE [LARGE SCALE GENOMIC DNA]</scope>
</reference>
<feature type="region of interest" description="Disordered" evidence="1">
    <location>
        <begin position="15"/>
        <end position="34"/>
    </location>
</feature>
<gene>
    <name evidence="2" type="ORF">PLOB_00037067</name>
</gene>
<feature type="compositionally biased region" description="Basic and acidic residues" evidence="1">
    <location>
        <begin position="57"/>
        <end position="69"/>
    </location>
</feature>
<protein>
    <recommendedName>
        <fullName evidence="4">Integrase zinc-binding domain-containing protein</fullName>
    </recommendedName>
</protein>
<sequence length="135" mass="15576">MQDVDYELVYEPGKDEADPLDYLSRHPLPETGDDSTEKIIRWTVNTEHAVVLTRIREKTPKNENSEGRLGKAQARQRPGTIYLHVKQELSITEGLIFRKQHIVLPATLQKKVVKLGHKLGHLGRTKTKQLLREKY</sequence>
<evidence type="ECO:0000313" key="2">
    <source>
        <dbReference type="EMBL" id="CAH3133785.1"/>
    </source>
</evidence>
<organism evidence="2 3">
    <name type="scientific">Porites lobata</name>
    <dbReference type="NCBI Taxonomy" id="104759"/>
    <lineage>
        <taxon>Eukaryota</taxon>
        <taxon>Metazoa</taxon>
        <taxon>Cnidaria</taxon>
        <taxon>Anthozoa</taxon>
        <taxon>Hexacorallia</taxon>
        <taxon>Scleractinia</taxon>
        <taxon>Fungiina</taxon>
        <taxon>Poritidae</taxon>
        <taxon>Porites</taxon>
    </lineage>
</organism>
<name>A0ABN8P7Z9_9CNID</name>
<accession>A0ABN8P7Z9</accession>
<keyword evidence="3" id="KW-1185">Reference proteome</keyword>
<comment type="caution">
    <text evidence="2">The sequence shown here is derived from an EMBL/GenBank/DDBJ whole genome shotgun (WGS) entry which is preliminary data.</text>
</comment>
<proteinExistence type="predicted"/>
<evidence type="ECO:0000313" key="3">
    <source>
        <dbReference type="Proteomes" id="UP001159405"/>
    </source>
</evidence>
<dbReference type="Proteomes" id="UP001159405">
    <property type="component" value="Unassembled WGS sequence"/>
</dbReference>
<dbReference type="EMBL" id="CALNXK010000053">
    <property type="protein sequence ID" value="CAH3133785.1"/>
    <property type="molecule type" value="Genomic_DNA"/>
</dbReference>
<dbReference type="Gene3D" id="1.10.340.70">
    <property type="match status" value="1"/>
</dbReference>
<feature type="compositionally biased region" description="Basic and acidic residues" evidence="1">
    <location>
        <begin position="15"/>
        <end position="28"/>
    </location>
</feature>
<feature type="region of interest" description="Disordered" evidence="1">
    <location>
        <begin position="57"/>
        <end position="76"/>
    </location>
</feature>
<evidence type="ECO:0008006" key="4">
    <source>
        <dbReference type="Google" id="ProtNLM"/>
    </source>
</evidence>
<evidence type="ECO:0000256" key="1">
    <source>
        <dbReference type="SAM" id="MobiDB-lite"/>
    </source>
</evidence>